<keyword evidence="4 11" id="KW-0560">Oxidoreductase</keyword>
<feature type="binding site" evidence="9">
    <location>
        <begin position="178"/>
        <end position="185"/>
    </location>
    <ligand>
        <name>NAD(+)</name>
        <dbReference type="ChEBI" id="CHEBI:57540"/>
    </ligand>
</feature>
<comment type="cofactor">
    <cofactor evidence="9">
        <name>FAD</name>
        <dbReference type="ChEBI" id="CHEBI:57692"/>
    </cofactor>
    <text evidence="9">Binds 1 FAD per subunit.</text>
</comment>
<dbReference type="PROSITE" id="PS00076">
    <property type="entry name" value="PYRIDINE_REDOX_1"/>
    <property type="match status" value="1"/>
</dbReference>
<evidence type="ECO:0000256" key="2">
    <source>
        <dbReference type="ARBA" id="ARBA00022630"/>
    </source>
</evidence>
<reference evidence="14" key="1">
    <citation type="submission" date="2016-04" db="EMBL/GenBank/DDBJ databases">
        <authorList>
            <person name="Evans L.H."/>
            <person name="Alamgir A."/>
            <person name="Owens N."/>
            <person name="Weber N.D."/>
            <person name="Virtaneva K."/>
            <person name="Barbian K."/>
            <person name="Babar A."/>
            <person name="Rosenke K."/>
        </authorList>
    </citation>
    <scope>NUCLEOTIDE SEQUENCE</scope>
    <source>
        <strain evidence="14">86</strain>
    </source>
</reference>
<feature type="domain" description="FAD/NAD(P)-binding" evidence="13">
    <location>
        <begin position="5"/>
        <end position="320"/>
    </location>
</feature>
<dbReference type="PRINTS" id="PR00411">
    <property type="entry name" value="PNDRDTASEI"/>
</dbReference>
<evidence type="ECO:0000256" key="9">
    <source>
        <dbReference type="PIRSR" id="PIRSR000350-3"/>
    </source>
</evidence>
<dbReference type="InterPro" id="IPR023753">
    <property type="entry name" value="FAD/NAD-binding_dom"/>
</dbReference>
<evidence type="ECO:0000256" key="5">
    <source>
        <dbReference type="ARBA" id="ARBA00023027"/>
    </source>
</evidence>
<dbReference type="InterPro" id="IPR004099">
    <property type="entry name" value="Pyr_nucl-diS_OxRdtase_dimer"/>
</dbReference>
<feature type="binding site" evidence="9">
    <location>
        <position position="265"/>
    </location>
    <ligand>
        <name>NAD(+)</name>
        <dbReference type="ChEBI" id="CHEBI:57540"/>
    </ligand>
</feature>
<evidence type="ECO:0000256" key="7">
    <source>
        <dbReference type="ARBA" id="ARBA00023284"/>
    </source>
</evidence>
<evidence type="ECO:0000259" key="13">
    <source>
        <dbReference type="Pfam" id="PF07992"/>
    </source>
</evidence>
<feature type="binding site" evidence="9">
    <location>
        <position position="114"/>
    </location>
    <ligand>
        <name>FAD</name>
        <dbReference type="ChEBI" id="CHEBI:57692"/>
    </ligand>
</feature>
<evidence type="ECO:0000256" key="1">
    <source>
        <dbReference type="ARBA" id="ARBA00007532"/>
    </source>
</evidence>
<feature type="binding site" evidence="9">
    <location>
        <begin position="141"/>
        <end position="143"/>
    </location>
    <ligand>
        <name>FAD</name>
        <dbReference type="ChEBI" id="CHEBI:57692"/>
    </ligand>
</feature>
<accession>A0A212K6M1</accession>
<dbReference type="SUPFAM" id="SSF51905">
    <property type="entry name" value="FAD/NAD(P)-binding domain"/>
    <property type="match status" value="1"/>
</dbReference>
<feature type="binding site" evidence="9">
    <location>
        <position position="305"/>
    </location>
    <ligand>
        <name>NAD(+)</name>
        <dbReference type="ChEBI" id="CHEBI:57540"/>
    </ligand>
</feature>
<name>A0A212K6M1_9DELT</name>
<dbReference type="PANTHER" id="PTHR22912">
    <property type="entry name" value="DISULFIDE OXIDOREDUCTASE"/>
    <property type="match status" value="1"/>
</dbReference>
<evidence type="ECO:0000256" key="3">
    <source>
        <dbReference type="ARBA" id="ARBA00022827"/>
    </source>
</evidence>
<dbReference type="InterPro" id="IPR016156">
    <property type="entry name" value="FAD/NAD-linked_Rdtase_dimer_sf"/>
</dbReference>
<keyword evidence="2 11" id="KW-0285">Flavoprotein</keyword>
<dbReference type="PANTHER" id="PTHR22912:SF217">
    <property type="entry name" value="DIHYDROLIPOYL DEHYDROGENASE"/>
    <property type="match status" value="1"/>
</dbReference>
<dbReference type="Gene3D" id="3.30.390.30">
    <property type="match status" value="1"/>
</dbReference>
<feature type="domain" description="Pyridine nucleotide-disulphide oxidoreductase dimerisation" evidence="12">
    <location>
        <begin position="340"/>
        <end position="446"/>
    </location>
</feature>
<evidence type="ECO:0000256" key="8">
    <source>
        <dbReference type="PIRSR" id="PIRSR000350-2"/>
    </source>
</evidence>
<dbReference type="EMBL" id="FLUQ01000003">
    <property type="protein sequence ID" value="SBW07155.1"/>
    <property type="molecule type" value="Genomic_DNA"/>
</dbReference>
<keyword evidence="3 9" id="KW-0274">FAD</keyword>
<gene>
    <name evidence="14" type="ORF">KL86DPRO_30007</name>
</gene>
<keyword evidence="5 9" id="KW-0520">NAD</keyword>
<keyword evidence="6" id="KW-1015">Disulfide bond</keyword>
<dbReference type="InterPro" id="IPR036188">
    <property type="entry name" value="FAD/NAD-bd_sf"/>
</dbReference>
<feature type="disulfide bond" description="Redox-active" evidence="10">
    <location>
        <begin position="42"/>
        <end position="47"/>
    </location>
</feature>
<dbReference type="GO" id="GO:0004148">
    <property type="term" value="F:dihydrolipoyl dehydrogenase (NADH) activity"/>
    <property type="evidence" value="ECO:0007669"/>
    <property type="project" value="TreeGrafter"/>
</dbReference>
<evidence type="ECO:0000256" key="6">
    <source>
        <dbReference type="ARBA" id="ARBA00023157"/>
    </source>
</evidence>
<dbReference type="Pfam" id="PF02852">
    <property type="entry name" value="Pyr_redox_dim"/>
    <property type="match status" value="1"/>
</dbReference>
<dbReference type="PIRSF" id="PIRSF000350">
    <property type="entry name" value="Mercury_reductase_MerA"/>
    <property type="match status" value="1"/>
</dbReference>
<feature type="binding site" evidence="9">
    <location>
        <position position="201"/>
    </location>
    <ligand>
        <name>NAD(+)</name>
        <dbReference type="ChEBI" id="CHEBI:57540"/>
    </ligand>
</feature>
<feature type="binding site" evidence="9">
    <location>
        <position position="51"/>
    </location>
    <ligand>
        <name>FAD</name>
        <dbReference type="ChEBI" id="CHEBI:57692"/>
    </ligand>
</feature>
<keyword evidence="7 11" id="KW-0676">Redox-active center</keyword>
<dbReference type="PRINTS" id="PR00368">
    <property type="entry name" value="FADPNR"/>
</dbReference>
<dbReference type="Pfam" id="PF07992">
    <property type="entry name" value="Pyr_redox_2"/>
    <property type="match status" value="1"/>
</dbReference>
<keyword evidence="9" id="KW-0547">Nucleotide-binding</keyword>
<evidence type="ECO:0000256" key="11">
    <source>
        <dbReference type="RuleBase" id="RU003691"/>
    </source>
</evidence>
<dbReference type="InterPro" id="IPR050151">
    <property type="entry name" value="Class-I_Pyr_Nuc-Dis_Oxidored"/>
</dbReference>
<dbReference type="InterPro" id="IPR001100">
    <property type="entry name" value="Pyr_nuc-diS_OxRdtase"/>
</dbReference>
<dbReference type="Gene3D" id="3.50.50.60">
    <property type="entry name" value="FAD/NAD(P)-binding domain"/>
    <property type="match status" value="2"/>
</dbReference>
<sequence length="456" mass="46767">MDSTFDVIIIGAGPGGTTAARLLAQGGKKVALVEDTHLGGTCLNQGCIPTKFLLAATAPIGELHDQERFCALTCSLSMDFAALQKRKDRFVKGTAASLSKTLSGLGVAVHMGRGRITGPGTVAVDGDSPVTLTGKDIILATGSRPASFPGMEPDGEAVLDSTMLLAQSAIPESLLVIGAGAIGMEFSDFFAAAGAKVTVVEGMPQLVPTEDADIAAELRKITEKSGRACITGRKVASLATRDGRAELTFEDGETLVAAKALVAVGRSPNTGGLGVESLGGSLNARGFVQVDETLLAAPGCYAIGDVNGKTLLAHAADHQAEYVARRILGRTDGAYASGPVPSCVFGHAEVMRVGKTAREALAEGRRVEVSVAPMSMNPIAQAHGSSAGFAKAVWADGELAGMAAVGYGASHLVTAAQLLVLGRHTPESLHAFMFCHPTLDEILKSALTAPRTPVSN</sequence>
<comment type="similarity">
    <text evidence="1 11">Belongs to the class-I pyridine nucleotide-disulfide oxidoreductase family.</text>
</comment>
<evidence type="ECO:0000256" key="4">
    <source>
        <dbReference type="ARBA" id="ARBA00023002"/>
    </source>
</evidence>
<dbReference type="GO" id="GO:0006103">
    <property type="term" value="P:2-oxoglutarate metabolic process"/>
    <property type="evidence" value="ECO:0007669"/>
    <property type="project" value="TreeGrafter"/>
</dbReference>
<dbReference type="GO" id="GO:0050660">
    <property type="term" value="F:flavin adenine dinucleotide binding"/>
    <property type="evidence" value="ECO:0007669"/>
    <property type="project" value="TreeGrafter"/>
</dbReference>
<protein>
    <submittedName>
        <fullName evidence="14">Pyridine nucleotide-disulfide oxidoreductase</fullName>
    </submittedName>
</protein>
<proteinExistence type="inferred from homology"/>
<dbReference type="InterPro" id="IPR012999">
    <property type="entry name" value="Pyr_OxRdtase_I_AS"/>
</dbReference>
<evidence type="ECO:0000313" key="14">
    <source>
        <dbReference type="EMBL" id="SBW07155.1"/>
    </source>
</evidence>
<organism evidence="14">
    <name type="scientific">uncultured delta proteobacterium</name>
    <dbReference type="NCBI Taxonomy" id="34034"/>
    <lineage>
        <taxon>Bacteria</taxon>
        <taxon>Deltaproteobacteria</taxon>
        <taxon>environmental samples</taxon>
    </lineage>
</organism>
<evidence type="ECO:0000256" key="10">
    <source>
        <dbReference type="PIRSR" id="PIRSR000350-4"/>
    </source>
</evidence>
<feature type="active site" description="Proton acceptor" evidence="8">
    <location>
        <position position="436"/>
    </location>
</feature>
<evidence type="ECO:0000259" key="12">
    <source>
        <dbReference type="Pfam" id="PF02852"/>
    </source>
</evidence>
<dbReference type="SUPFAM" id="SSF55424">
    <property type="entry name" value="FAD/NAD-linked reductases, dimerisation (C-terminal) domain"/>
    <property type="match status" value="1"/>
</dbReference>
<dbReference type="AlphaFoldDB" id="A0A212K6M1"/>